<evidence type="ECO:0008006" key="4">
    <source>
        <dbReference type="Google" id="ProtNLM"/>
    </source>
</evidence>
<evidence type="ECO:0000313" key="2">
    <source>
        <dbReference type="EMBL" id="MEQ2427456.1"/>
    </source>
</evidence>
<keyword evidence="1" id="KW-0732">Signal</keyword>
<accession>A0ABV1DCH6</accession>
<feature type="signal peptide" evidence="1">
    <location>
        <begin position="1"/>
        <end position="18"/>
    </location>
</feature>
<gene>
    <name evidence="2" type="ORF">WMQ36_21035</name>
</gene>
<dbReference type="PROSITE" id="PS51257">
    <property type="entry name" value="PROKAR_LIPOPROTEIN"/>
    <property type="match status" value="1"/>
</dbReference>
<dbReference type="RefSeq" id="WP_157045610.1">
    <property type="nucleotide sequence ID" value="NZ_JBBMFM010000106.1"/>
</dbReference>
<protein>
    <recommendedName>
        <fullName evidence="4">Lipoprotein</fullName>
    </recommendedName>
</protein>
<reference evidence="2 3" key="1">
    <citation type="submission" date="2024-03" db="EMBL/GenBank/DDBJ databases">
        <title>Human intestinal bacterial collection.</title>
        <authorList>
            <person name="Pauvert C."/>
            <person name="Hitch T.C.A."/>
            <person name="Clavel T."/>
        </authorList>
    </citation>
    <scope>NUCLEOTIDE SEQUENCE [LARGE SCALE GENOMIC DNA]</scope>
    <source>
        <strain evidence="2 3">CLA-SR-H021</strain>
    </source>
</reference>
<evidence type="ECO:0000256" key="1">
    <source>
        <dbReference type="SAM" id="SignalP"/>
    </source>
</evidence>
<feature type="chain" id="PRO_5045414054" description="Lipoprotein" evidence="1">
    <location>
        <begin position="19"/>
        <end position="217"/>
    </location>
</feature>
<dbReference type="EMBL" id="JBBMFM010000106">
    <property type="protein sequence ID" value="MEQ2427456.1"/>
    <property type="molecule type" value="Genomic_DNA"/>
</dbReference>
<keyword evidence="3" id="KW-1185">Reference proteome</keyword>
<proteinExistence type="predicted"/>
<name>A0ABV1DCH6_9FIRM</name>
<evidence type="ECO:0000313" key="3">
    <source>
        <dbReference type="Proteomes" id="UP001454086"/>
    </source>
</evidence>
<organism evidence="2 3">
    <name type="scientific">Enterocloster hominis</name>
    <name type="common">ex Hitch et al. 2024</name>
    <dbReference type="NCBI Taxonomy" id="1917870"/>
    <lineage>
        <taxon>Bacteria</taxon>
        <taxon>Bacillati</taxon>
        <taxon>Bacillota</taxon>
        <taxon>Clostridia</taxon>
        <taxon>Lachnospirales</taxon>
        <taxon>Lachnospiraceae</taxon>
        <taxon>Enterocloster</taxon>
    </lineage>
</organism>
<dbReference type="Proteomes" id="UP001454086">
    <property type="component" value="Unassembled WGS sequence"/>
</dbReference>
<sequence>MKKIMAMALALMTAAVLATGCAGIGAPGKGTPVENSVMIEKDGNVQWASVETYNKGDYTEEELKAFVQQRISDFNSSLGKAAKSENTEGAEKLPVALVSAKIGDGKAFTVTEYDTASRIIEFAREIGDYNVTFTALEAGRVAVLGQGLEDVAFKDVKGNAVDASQAVSDGQQVLVKAEGPGVIKTEKKILYVSDGCSLRDSNTVETPEEGTSYIILD</sequence>
<comment type="caution">
    <text evidence="2">The sequence shown here is derived from an EMBL/GenBank/DDBJ whole genome shotgun (WGS) entry which is preliminary data.</text>
</comment>